<dbReference type="RefSeq" id="WP_179547252.1">
    <property type="nucleotide sequence ID" value="NZ_BSEW01000001.1"/>
</dbReference>
<proteinExistence type="predicted"/>
<reference evidence="1 2" key="1">
    <citation type="submission" date="2020-07" db="EMBL/GenBank/DDBJ databases">
        <title>Sequencing the genomes of 1000 actinobacteria strains.</title>
        <authorList>
            <person name="Klenk H.-P."/>
        </authorList>
    </citation>
    <scope>NUCLEOTIDE SEQUENCE [LARGE SCALE GENOMIC DNA]</scope>
    <source>
        <strain evidence="1 2">DSM 26474</strain>
    </source>
</reference>
<name>A0A852SMK0_9MICO</name>
<organism evidence="1 2">
    <name type="scientific">Herbiconiux flava</name>
    <dbReference type="NCBI Taxonomy" id="881268"/>
    <lineage>
        <taxon>Bacteria</taxon>
        <taxon>Bacillati</taxon>
        <taxon>Actinomycetota</taxon>
        <taxon>Actinomycetes</taxon>
        <taxon>Micrococcales</taxon>
        <taxon>Microbacteriaceae</taxon>
        <taxon>Herbiconiux</taxon>
    </lineage>
</organism>
<evidence type="ECO:0000313" key="1">
    <source>
        <dbReference type="EMBL" id="NYD70034.1"/>
    </source>
</evidence>
<dbReference type="Proteomes" id="UP000549913">
    <property type="component" value="Unassembled WGS sequence"/>
</dbReference>
<dbReference type="AlphaFoldDB" id="A0A852SMK0"/>
<keyword evidence="2" id="KW-1185">Reference proteome</keyword>
<protein>
    <submittedName>
        <fullName evidence="1">Uncharacterized protein</fullName>
    </submittedName>
</protein>
<dbReference type="EMBL" id="JACCBM010000001">
    <property type="protein sequence ID" value="NYD70034.1"/>
    <property type="molecule type" value="Genomic_DNA"/>
</dbReference>
<gene>
    <name evidence="1" type="ORF">BJ984_001192</name>
</gene>
<sequence length="67" mass="6991">MNYLTETSRLIVLTAGLPAGMTMTISTTLSTSITAPWTLRADTSLPEGYVASGGTSQSSFTSLTCRA</sequence>
<evidence type="ECO:0000313" key="2">
    <source>
        <dbReference type="Proteomes" id="UP000549913"/>
    </source>
</evidence>
<comment type="caution">
    <text evidence="1">The sequence shown here is derived from an EMBL/GenBank/DDBJ whole genome shotgun (WGS) entry which is preliminary data.</text>
</comment>
<accession>A0A852SMK0</accession>